<keyword evidence="2" id="KW-1185">Reference proteome</keyword>
<dbReference type="Proteomes" id="UP000230069">
    <property type="component" value="Unassembled WGS sequence"/>
</dbReference>
<dbReference type="EMBL" id="KZ305062">
    <property type="protein sequence ID" value="PIA32280.1"/>
    <property type="molecule type" value="Genomic_DNA"/>
</dbReference>
<name>A0A2G5CM71_AQUCA</name>
<proteinExistence type="predicted"/>
<gene>
    <name evidence="1" type="ORF">AQUCO_04500109v1</name>
</gene>
<protein>
    <submittedName>
        <fullName evidence="1">Uncharacterized protein</fullName>
    </submittedName>
</protein>
<dbReference type="InParanoid" id="A0A2G5CM71"/>
<sequence length="75" mass="8487">MFPFEFKRRQIDLKIPLLTSDNQAPTTGELLGPRVYSMTNIPATQLDTKSNLLFQNEKKMPAAVFGWLGSCGQRK</sequence>
<dbReference type="AlphaFoldDB" id="A0A2G5CM71"/>
<reference evidence="1 2" key="1">
    <citation type="submission" date="2017-09" db="EMBL/GenBank/DDBJ databases">
        <title>WGS assembly of Aquilegia coerulea Goldsmith.</title>
        <authorList>
            <person name="Hodges S."/>
            <person name="Kramer E."/>
            <person name="Nordborg M."/>
            <person name="Tomkins J."/>
            <person name="Borevitz J."/>
            <person name="Derieg N."/>
            <person name="Yan J."/>
            <person name="Mihaltcheva S."/>
            <person name="Hayes R.D."/>
            <person name="Rokhsar D."/>
        </authorList>
    </citation>
    <scope>NUCLEOTIDE SEQUENCE [LARGE SCALE GENOMIC DNA]</scope>
    <source>
        <strain evidence="2">cv. Goldsmith</strain>
    </source>
</reference>
<organism evidence="1 2">
    <name type="scientific">Aquilegia coerulea</name>
    <name type="common">Rocky mountain columbine</name>
    <dbReference type="NCBI Taxonomy" id="218851"/>
    <lineage>
        <taxon>Eukaryota</taxon>
        <taxon>Viridiplantae</taxon>
        <taxon>Streptophyta</taxon>
        <taxon>Embryophyta</taxon>
        <taxon>Tracheophyta</taxon>
        <taxon>Spermatophyta</taxon>
        <taxon>Magnoliopsida</taxon>
        <taxon>Ranunculales</taxon>
        <taxon>Ranunculaceae</taxon>
        <taxon>Thalictroideae</taxon>
        <taxon>Aquilegia</taxon>
    </lineage>
</organism>
<accession>A0A2G5CM71</accession>
<evidence type="ECO:0000313" key="2">
    <source>
        <dbReference type="Proteomes" id="UP000230069"/>
    </source>
</evidence>
<evidence type="ECO:0000313" key="1">
    <source>
        <dbReference type="EMBL" id="PIA32280.1"/>
    </source>
</evidence>